<feature type="region of interest" description="Disordered" evidence="2">
    <location>
        <begin position="1"/>
        <end position="58"/>
    </location>
</feature>
<evidence type="ECO:0000256" key="1">
    <source>
        <dbReference type="SAM" id="Coils"/>
    </source>
</evidence>
<feature type="region of interest" description="Disordered" evidence="2">
    <location>
        <begin position="195"/>
        <end position="258"/>
    </location>
</feature>
<keyword evidence="1" id="KW-0175">Coiled coil</keyword>
<sequence>MKGFYSSSILSSDYRQRDRSHLVEPARAPSSPGRERGSRRLPDGRLLNPLAPSGSSGIKEAEKSFAAFALTPRTHSGGSAAPADFPSILHKRSRDPFLSAVLPRHTHSDARMRELQWETDQREATQEGTGRASEVLTVLSALDAAKGEKDTEVRARDRKPIVLERALAETERDLREARAALQQEKNLSASLTVELQKTREESVAERRKEAASGWTSHFGGGGEQGQQGRGGGMARAKGGQREEDKGSESQLGVQGQQLMEERSCRQALEASLQASQAALARSESLVRRLSKAPSRGPPLEQGEGEGGAVDVTAAGGDSTEVLLEERVALERRLREMETEVEQLRGAALQAAAKAAVGGGGAGVGTSFSSNGVPMGKGGVAAPAEGSSSTVREVSRLQSRVEELVERERALHTRLKALTEALQAKEELYLEAAGAVEKWKKEAARSRAECAVLRAKENPELIQHRTAIEVEALESKTRGLEVRSLLEAFCERHRDRMRVQFIPKLDEGAGEREFWYGGMSVRISAVQDGKLIVHFGEKAGRALPIEDFLERFEEAEHARGADRNELSLLAVRTERERAEHTLPSFLKANPAPPPVQHQPREKRDKDDRGGGGVVRGVPALPREDEQQIAQPRKSSGSQRVADLLREYHRGDTLDPPVPVLAAPPPMAAAPLTLPSYSAYAQPTDATHMGPPLYASNSPGMLYTSPQPPTVNPTTLPFAPPAASAPFRSLTGLGGSHTVEAYPYATTQGQAHIHMNPQAASVPVPSIASMQPSTYTHPIAPATLITEGNPPYPGAAPSALDATGRSTVTVGPAGGPLFAYGQPAMQQVASADPSGVGGLQWASYINSNWGATP</sequence>
<feature type="compositionally biased region" description="Polar residues" evidence="2">
    <location>
        <begin position="626"/>
        <end position="637"/>
    </location>
</feature>
<reference evidence="3" key="1">
    <citation type="submission" date="2014-11" db="EMBL/GenBank/DDBJ databases">
        <authorList>
            <person name="Otto D Thomas"/>
            <person name="Naeem Raeece"/>
        </authorList>
    </citation>
    <scope>NUCLEOTIDE SEQUENCE</scope>
</reference>
<feature type="compositionally biased region" description="Polar residues" evidence="2">
    <location>
        <begin position="248"/>
        <end position="257"/>
    </location>
</feature>
<name>A0A0G4HRB1_9ALVE</name>
<feature type="coiled-coil region" evidence="1">
    <location>
        <begin position="400"/>
        <end position="455"/>
    </location>
</feature>
<dbReference type="AlphaFoldDB" id="A0A0G4HRB1"/>
<gene>
    <name evidence="3" type="ORF">Cvel_8055</name>
</gene>
<feature type="compositionally biased region" description="Gly residues" evidence="2">
    <location>
        <begin position="218"/>
        <end position="233"/>
    </location>
</feature>
<accession>A0A0G4HRB1</accession>
<protein>
    <submittedName>
        <fullName evidence="3">Uncharacterized protein</fullName>
    </submittedName>
</protein>
<proteinExistence type="predicted"/>
<feature type="compositionally biased region" description="Polar residues" evidence="2">
    <location>
        <begin position="1"/>
        <end position="13"/>
    </location>
</feature>
<feature type="region of interest" description="Disordered" evidence="2">
    <location>
        <begin position="288"/>
        <end position="314"/>
    </location>
</feature>
<organism evidence="3">
    <name type="scientific">Chromera velia CCMP2878</name>
    <dbReference type="NCBI Taxonomy" id="1169474"/>
    <lineage>
        <taxon>Eukaryota</taxon>
        <taxon>Sar</taxon>
        <taxon>Alveolata</taxon>
        <taxon>Colpodellida</taxon>
        <taxon>Chromeraceae</taxon>
        <taxon>Chromera</taxon>
    </lineage>
</organism>
<feature type="compositionally biased region" description="Basic and acidic residues" evidence="2">
    <location>
        <begin position="14"/>
        <end position="24"/>
    </location>
</feature>
<feature type="region of interest" description="Disordered" evidence="2">
    <location>
        <begin position="579"/>
        <end position="638"/>
    </location>
</feature>
<evidence type="ECO:0000313" key="3">
    <source>
        <dbReference type="EMBL" id="CEM46814.1"/>
    </source>
</evidence>
<feature type="compositionally biased region" description="Basic and acidic residues" evidence="2">
    <location>
        <begin position="33"/>
        <end position="43"/>
    </location>
</feature>
<evidence type="ECO:0000256" key="2">
    <source>
        <dbReference type="SAM" id="MobiDB-lite"/>
    </source>
</evidence>
<feature type="compositionally biased region" description="Basic and acidic residues" evidence="2">
    <location>
        <begin position="597"/>
        <end position="608"/>
    </location>
</feature>
<feature type="coiled-coil region" evidence="1">
    <location>
        <begin position="319"/>
        <end position="353"/>
    </location>
</feature>
<dbReference type="EMBL" id="CDMZ01003563">
    <property type="protein sequence ID" value="CEM46814.1"/>
    <property type="molecule type" value="Genomic_DNA"/>
</dbReference>
<dbReference type="VEuPathDB" id="CryptoDB:Cvel_8055"/>
<feature type="compositionally biased region" description="Basic and acidic residues" evidence="2">
    <location>
        <begin position="196"/>
        <end position="210"/>
    </location>
</feature>